<dbReference type="InterPro" id="IPR010352">
    <property type="entry name" value="DUF945"/>
</dbReference>
<dbReference type="AlphaFoldDB" id="W0DUH4"/>
<dbReference type="eggNOG" id="COG5339">
    <property type="taxonomic scope" value="Bacteria"/>
</dbReference>
<dbReference type="HOGENOM" id="CLU_425741_0_0_6"/>
<reference evidence="2 3" key="1">
    <citation type="submission" date="2013-12" db="EMBL/GenBank/DDBJ databases">
        <authorList>
            <consortium name="DOE Joint Genome Institute"/>
            <person name="Kappler U."/>
            <person name="Huntemann M."/>
            <person name="Han J."/>
            <person name="Chen A."/>
            <person name="Kyrpides N."/>
            <person name="Mavromatis K."/>
            <person name="Markowitz V."/>
            <person name="Palaniappan K."/>
            <person name="Ivanova N."/>
            <person name="Schaumberg A."/>
            <person name="Pati A."/>
            <person name="Liolios K."/>
            <person name="Nordberg H.P."/>
            <person name="Cantor M.N."/>
            <person name="Hua S.X."/>
            <person name="Woyke T."/>
        </authorList>
    </citation>
    <scope>NUCLEOTIDE SEQUENCE [LARGE SCALE GENOMIC DNA]</scope>
    <source>
        <strain evidence="3">AL2</strain>
    </source>
</reference>
<protein>
    <recommendedName>
        <fullName evidence="4">DUF945 domain-containing protein</fullName>
    </recommendedName>
</protein>
<gene>
    <name evidence="2" type="ORF">THIAE_10285</name>
</gene>
<feature type="transmembrane region" description="Helical" evidence="1">
    <location>
        <begin position="7"/>
        <end position="29"/>
    </location>
</feature>
<organism evidence="2 3">
    <name type="scientific">Thiomicrospira aerophila AL3</name>
    <dbReference type="NCBI Taxonomy" id="717772"/>
    <lineage>
        <taxon>Bacteria</taxon>
        <taxon>Pseudomonadati</taxon>
        <taxon>Pseudomonadota</taxon>
        <taxon>Gammaproteobacteria</taxon>
        <taxon>Thiotrichales</taxon>
        <taxon>Piscirickettsiaceae</taxon>
        <taxon>Thiomicrospira</taxon>
    </lineage>
</organism>
<name>W0DUH4_9GAMM</name>
<dbReference type="KEGG" id="tao:THIAE_10285"/>
<evidence type="ECO:0000256" key="1">
    <source>
        <dbReference type="SAM" id="Phobius"/>
    </source>
</evidence>
<evidence type="ECO:0000313" key="2">
    <source>
        <dbReference type="EMBL" id="AHF02097.1"/>
    </source>
</evidence>
<sequence length="643" mass="70496">MTRVKLPLIAGLGLVVISIIGFFAASGWIGQGVKKQVLAYEAQLIARDDVRVNRFDYQPGLLQGQLHYDLVWQPTVDSPAYSLFLELRPDGQGIALQGQLPVKQGPWLGRSVTPSGLGLASTHYDIPLPASLRPYLPQYPGQRPLMAIQAYAALNGELVVQARLIDYRGRLIDPDSQESANLVWEGGQLKLRFADDLTQMTADGRLAMLHMDMAQEDLSIQLDDIQYQHDLTRAAPYLWLGDIAARVGEVRFADDADKLSIQKIQLVGDSKVVNNKLDTQVRYELGPTALTTDDTVFDFAGASIVMALRDLDWQAYQDLMLAVQQLDKLDEQALINAVQRLLAAGPSFHLDELRLRLTDTEHLTAKMLLGYQPNVALDWDGLTNLSEALTQNIRLNLTAGMTRPMLDRLALSFWPFNADETEITAQLDVSIAEMVAQNYLQQTGSDLALALAVEQGQVKINGEDFLPVEDAMALVDLAANLMGWALDTETAHSQPTGSDATGLAGLLNYAASPLYEYVELAADFAPDPTVVTLQAGGDQDVSVITQWQCLGYVNASRPDVTLNYRAGQFDLSIYVLGGLTDTTLIVRDPSGQWHCNDDYPGLALDPALVFTQPLSGDYAIWVGLHSDNVADVELRFSEIGVGQ</sequence>
<dbReference type="STRING" id="717772.THIAE_10285"/>
<dbReference type="EMBL" id="CP007030">
    <property type="protein sequence ID" value="AHF02097.1"/>
    <property type="molecule type" value="Genomic_DNA"/>
</dbReference>
<dbReference type="InParanoid" id="W0DUH4"/>
<keyword evidence="1" id="KW-0472">Membrane</keyword>
<keyword evidence="3" id="KW-1185">Reference proteome</keyword>
<accession>W0DUH4</accession>
<dbReference type="RefSeq" id="WP_006460095.1">
    <property type="nucleotide sequence ID" value="NZ_CP007030.1"/>
</dbReference>
<evidence type="ECO:0000313" key="3">
    <source>
        <dbReference type="Proteomes" id="UP000005380"/>
    </source>
</evidence>
<dbReference type="OrthoDB" id="5973611at2"/>
<dbReference type="Pfam" id="PF06097">
    <property type="entry name" value="DUF945"/>
    <property type="match status" value="1"/>
</dbReference>
<dbReference type="Proteomes" id="UP000005380">
    <property type="component" value="Chromosome"/>
</dbReference>
<proteinExistence type="predicted"/>
<evidence type="ECO:0008006" key="4">
    <source>
        <dbReference type="Google" id="ProtNLM"/>
    </source>
</evidence>
<keyword evidence="1" id="KW-1133">Transmembrane helix</keyword>
<keyword evidence="1" id="KW-0812">Transmembrane</keyword>